<dbReference type="Gene3D" id="1.20.1250.20">
    <property type="entry name" value="MFS general substrate transporter like domains"/>
    <property type="match status" value="2"/>
</dbReference>
<feature type="transmembrane region" description="Helical" evidence="7">
    <location>
        <begin position="53"/>
        <end position="74"/>
    </location>
</feature>
<evidence type="ECO:0000256" key="3">
    <source>
        <dbReference type="ARBA" id="ARBA00022692"/>
    </source>
</evidence>
<reference evidence="9 10" key="1">
    <citation type="journal article" date="2020" name="ISME J.">
        <title>Uncovering the hidden diversity of litter-decomposition mechanisms in mushroom-forming fungi.</title>
        <authorList>
            <person name="Floudas D."/>
            <person name="Bentzer J."/>
            <person name="Ahren D."/>
            <person name="Johansson T."/>
            <person name="Persson P."/>
            <person name="Tunlid A."/>
        </authorList>
    </citation>
    <scope>NUCLEOTIDE SEQUENCE [LARGE SCALE GENOMIC DNA]</scope>
    <source>
        <strain evidence="9 10">CBS 146.42</strain>
    </source>
</reference>
<evidence type="ECO:0000256" key="5">
    <source>
        <dbReference type="ARBA" id="ARBA00023136"/>
    </source>
</evidence>
<evidence type="ECO:0000256" key="2">
    <source>
        <dbReference type="ARBA" id="ARBA00022448"/>
    </source>
</evidence>
<protein>
    <recommendedName>
        <fullName evidence="8">Major facilitator superfamily (MFS) profile domain-containing protein</fullName>
    </recommendedName>
</protein>
<feature type="region of interest" description="Disordered" evidence="6">
    <location>
        <begin position="162"/>
        <end position="201"/>
    </location>
</feature>
<feature type="transmembrane region" description="Helical" evidence="7">
    <location>
        <begin position="625"/>
        <end position="647"/>
    </location>
</feature>
<evidence type="ECO:0000256" key="4">
    <source>
        <dbReference type="ARBA" id="ARBA00022989"/>
    </source>
</evidence>
<dbReference type="GO" id="GO:0022857">
    <property type="term" value="F:transmembrane transporter activity"/>
    <property type="evidence" value="ECO:0007669"/>
    <property type="project" value="InterPro"/>
</dbReference>
<dbReference type="EMBL" id="JAACJO010000008">
    <property type="protein sequence ID" value="KAF5354896.1"/>
    <property type="molecule type" value="Genomic_DNA"/>
</dbReference>
<dbReference type="InterPro" id="IPR036259">
    <property type="entry name" value="MFS_trans_sf"/>
</dbReference>
<keyword evidence="10" id="KW-1185">Reference proteome</keyword>
<keyword evidence="5 7" id="KW-0472">Membrane</keyword>
<feature type="compositionally biased region" description="Polar residues" evidence="6">
    <location>
        <begin position="171"/>
        <end position="197"/>
    </location>
</feature>
<feature type="transmembrane region" description="Helical" evidence="7">
    <location>
        <begin position="399"/>
        <end position="421"/>
    </location>
</feature>
<feature type="transmembrane region" description="Helical" evidence="7">
    <location>
        <begin position="592"/>
        <end position="613"/>
    </location>
</feature>
<evidence type="ECO:0000259" key="8">
    <source>
        <dbReference type="PROSITE" id="PS50850"/>
    </source>
</evidence>
<keyword evidence="3 7" id="KW-0812">Transmembrane</keyword>
<evidence type="ECO:0000256" key="7">
    <source>
        <dbReference type="SAM" id="Phobius"/>
    </source>
</evidence>
<feature type="transmembrane region" description="Helical" evidence="7">
    <location>
        <begin position="504"/>
        <end position="525"/>
    </location>
</feature>
<dbReference type="PROSITE" id="PS50850">
    <property type="entry name" value="MFS"/>
    <property type="match status" value="1"/>
</dbReference>
<evidence type="ECO:0000256" key="6">
    <source>
        <dbReference type="SAM" id="MobiDB-lite"/>
    </source>
</evidence>
<organism evidence="9 10">
    <name type="scientific">Leucocoprinus leucothites</name>
    <dbReference type="NCBI Taxonomy" id="201217"/>
    <lineage>
        <taxon>Eukaryota</taxon>
        <taxon>Fungi</taxon>
        <taxon>Dikarya</taxon>
        <taxon>Basidiomycota</taxon>
        <taxon>Agaricomycotina</taxon>
        <taxon>Agaricomycetes</taxon>
        <taxon>Agaricomycetidae</taxon>
        <taxon>Agaricales</taxon>
        <taxon>Agaricineae</taxon>
        <taxon>Agaricaceae</taxon>
        <taxon>Leucocoprinus</taxon>
    </lineage>
</organism>
<feature type="transmembrane region" description="Helical" evidence="7">
    <location>
        <begin position="86"/>
        <end position="107"/>
    </location>
</feature>
<dbReference type="InterPro" id="IPR011701">
    <property type="entry name" value="MFS"/>
</dbReference>
<evidence type="ECO:0000313" key="9">
    <source>
        <dbReference type="EMBL" id="KAF5354896.1"/>
    </source>
</evidence>
<dbReference type="InterPro" id="IPR020846">
    <property type="entry name" value="MFS_dom"/>
</dbReference>
<comment type="subcellular location">
    <subcellularLocation>
        <location evidence="1">Membrane</location>
        <topology evidence="1">Multi-pass membrane protein</topology>
    </subcellularLocation>
</comment>
<dbReference type="SUPFAM" id="SSF103473">
    <property type="entry name" value="MFS general substrate transporter"/>
    <property type="match status" value="1"/>
</dbReference>
<keyword evidence="2" id="KW-0813">Transport</keyword>
<dbReference type="OrthoDB" id="3639251at2759"/>
<accession>A0A8H5FZF7</accession>
<name>A0A8H5FZF7_9AGAR</name>
<dbReference type="AlphaFoldDB" id="A0A8H5FZF7"/>
<feature type="transmembrane region" description="Helical" evidence="7">
    <location>
        <begin position="277"/>
        <end position="299"/>
    </location>
</feature>
<feature type="transmembrane region" description="Helical" evidence="7">
    <location>
        <begin position="559"/>
        <end position="580"/>
    </location>
</feature>
<feature type="transmembrane region" description="Helical" evidence="7">
    <location>
        <begin position="534"/>
        <end position="553"/>
    </location>
</feature>
<dbReference type="GO" id="GO:0016020">
    <property type="term" value="C:membrane"/>
    <property type="evidence" value="ECO:0007669"/>
    <property type="project" value="UniProtKB-SubCell"/>
</dbReference>
<dbReference type="Proteomes" id="UP000559027">
    <property type="component" value="Unassembled WGS sequence"/>
</dbReference>
<evidence type="ECO:0000256" key="1">
    <source>
        <dbReference type="ARBA" id="ARBA00004141"/>
    </source>
</evidence>
<dbReference type="Pfam" id="PF07690">
    <property type="entry name" value="MFS_1"/>
    <property type="match status" value="1"/>
</dbReference>
<dbReference type="FunFam" id="1.20.1250.20:FF:000018">
    <property type="entry name" value="MFS transporter permease"/>
    <property type="match status" value="1"/>
</dbReference>
<sequence>MPVKISQRTSMPGVHAASQAVSTRVLDDIEDRLGNVDEAEIPVVTQENRLIPIFAYVLTLLGGKRGIPAWAWIFSANNMVSHSKRAVSTAMIVSFGGIGGIFATTVFRQADFPRYLMGIYATIAFPPWTVDSGLDPSYFQKLSVIFSPIISRSQQSSYKTCSRSHCPLGSPSLSSDNPSRLLSRRPMSTTDRGNYSDSDLKDVSKESSLDFAKFENHDGKDSDEERFEKKTMLWVDFRILPLLAFIYSFCLIDRINMGAAVTAGMGVDLKLLVDQRYNIASMIYFVPYVIFQLPGNLVLRILGPRHWLTFSVLAWGAVQLGMGFVKDWGQLAATRALMGFFEAPFFPAMVFLISTWYKRHEVQTRMAIFYLISLTMGGISPILAWAISKLNGRQNLAGWRWIFIVEGAFTLFLGVIAWFFIPEFPHQNRFLTEKQTQVVLKRIEQDRGDSIPDPLTREKVFTHLKDWTIWAYGVMFFCVTMPAYSQAYFISIILKGMGWSQTKALLLSAPPYGPPILTVLVFSWLSDRLRHRSGFIILNTLICIAGLCLTAFAKQNEVRYFGTFLTNIGNGGAAPGILAYSSNNVVSHSKRTVQSAVTVMLAGLSGIVATLVFRTQDAPRYIPGITTTVVSQGLLILTVLITSTHFWRLNKLSRQGKLSQPLEGQPGFLYTL</sequence>
<comment type="caution">
    <text evidence="9">The sequence shown here is derived from an EMBL/GenBank/DDBJ whole genome shotgun (WGS) entry which is preliminary data.</text>
</comment>
<evidence type="ECO:0000313" key="10">
    <source>
        <dbReference type="Proteomes" id="UP000559027"/>
    </source>
</evidence>
<gene>
    <name evidence="9" type="ORF">D9756_005469</name>
</gene>
<feature type="transmembrane region" description="Helical" evidence="7">
    <location>
        <begin position="239"/>
        <end position="257"/>
    </location>
</feature>
<dbReference type="PANTHER" id="PTHR43791:SF3">
    <property type="entry name" value="MAJOR FACILITATOR SUPERFAMILY (MFS) PROFILE DOMAIN-CONTAINING PROTEIN"/>
    <property type="match status" value="1"/>
</dbReference>
<keyword evidence="4 7" id="KW-1133">Transmembrane helix</keyword>
<feature type="transmembrane region" description="Helical" evidence="7">
    <location>
        <begin position="306"/>
        <end position="325"/>
    </location>
</feature>
<dbReference type="FunFam" id="1.20.1250.20:FF:000013">
    <property type="entry name" value="MFS general substrate transporter"/>
    <property type="match status" value="1"/>
</dbReference>
<feature type="transmembrane region" description="Helical" evidence="7">
    <location>
        <begin position="467"/>
        <end position="484"/>
    </location>
</feature>
<proteinExistence type="predicted"/>
<feature type="transmembrane region" description="Helical" evidence="7">
    <location>
        <begin position="368"/>
        <end position="387"/>
    </location>
</feature>
<feature type="domain" description="Major facilitator superfamily (MFS) profile" evidence="8">
    <location>
        <begin position="239"/>
        <end position="645"/>
    </location>
</feature>
<dbReference type="PANTHER" id="PTHR43791">
    <property type="entry name" value="PERMEASE-RELATED"/>
    <property type="match status" value="1"/>
</dbReference>
<feature type="transmembrane region" description="Helical" evidence="7">
    <location>
        <begin position="337"/>
        <end position="356"/>
    </location>
</feature>